<dbReference type="PANTHER" id="PTHR42776:SF13">
    <property type="entry name" value="DIPEPTIDYL-PEPTIDASE 5"/>
    <property type="match status" value="1"/>
</dbReference>
<keyword evidence="12" id="KW-1185">Reference proteome</keyword>
<proteinExistence type="predicted"/>
<keyword evidence="2" id="KW-0378">Hydrolase</keyword>
<accession>A0ABP9C3K6</accession>
<feature type="domain" description="Peptidase S9 prolyl oligopeptidase catalytic" evidence="10">
    <location>
        <begin position="486"/>
        <end position="689"/>
    </location>
</feature>
<dbReference type="PANTHER" id="PTHR42776">
    <property type="entry name" value="SERINE PEPTIDASE S9 FAMILY MEMBER"/>
    <property type="match status" value="1"/>
</dbReference>
<feature type="chain" id="PRO_5045552438" description="Acyl-peptide hydrolase" evidence="9">
    <location>
        <begin position="24"/>
        <end position="712"/>
    </location>
</feature>
<evidence type="ECO:0000256" key="7">
    <source>
        <dbReference type="ARBA" id="ARBA00045885"/>
    </source>
</evidence>
<dbReference type="RefSeq" id="WP_345304395.1">
    <property type="nucleotide sequence ID" value="NZ_BAABJE010000017.1"/>
</dbReference>
<organism evidence="11 12">
    <name type="scientific">Lysobacter hankyongensis</name>
    <dbReference type="NCBI Taxonomy" id="1176535"/>
    <lineage>
        <taxon>Bacteria</taxon>
        <taxon>Pseudomonadati</taxon>
        <taxon>Pseudomonadota</taxon>
        <taxon>Gammaproteobacteria</taxon>
        <taxon>Lysobacterales</taxon>
        <taxon>Lysobacteraceae</taxon>
        <taxon>Lysobacter</taxon>
    </lineage>
</organism>
<dbReference type="InterPro" id="IPR001375">
    <property type="entry name" value="Peptidase_S9_cat"/>
</dbReference>
<gene>
    <name evidence="11" type="ORF">GCM10023307_32430</name>
</gene>
<evidence type="ECO:0000256" key="8">
    <source>
        <dbReference type="SAM" id="MobiDB-lite"/>
    </source>
</evidence>
<evidence type="ECO:0000256" key="3">
    <source>
        <dbReference type="ARBA" id="ARBA00022825"/>
    </source>
</evidence>
<keyword evidence="3" id="KW-0720">Serine protease</keyword>
<dbReference type="SUPFAM" id="SSF53474">
    <property type="entry name" value="alpha/beta-Hydrolases"/>
    <property type="match status" value="1"/>
</dbReference>
<keyword evidence="3" id="KW-0645">Protease</keyword>
<evidence type="ECO:0000256" key="9">
    <source>
        <dbReference type="SAM" id="SignalP"/>
    </source>
</evidence>
<evidence type="ECO:0000256" key="2">
    <source>
        <dbReference type="ARBA" id="ARBA00022801"/>
    </source>
</evidence>
<dbReference type="EMBL" id="BAABJE010000017">
    <property type="protein sequence ID" value="GAA4803156.1"/>
    <property type="molecule type" value="Genomic_DNA"/>
</dbReference>
<dbReference type="PROSITE" id="PS00708">
    <property type="entry name" value="PRO_ENDOPEP_SER"/>
    <property type="match status" value="1"/>
</dbReference>
<dbReference type="SUPFAM" id="SSF82171">
    <property type="entry name" value="DPP6 N-terminal domain-like"/>
    <property type="match status" value="1"/>
</dbReference>
<evidence type="ECO:0000313" key="11">
    <source>
        <dbReference type="EMBL" id="GAA4803156.1"/>
    </source>
</evidence>
<feature type="signal peptide" evidence="9">
    <location>
        <begin position="1"/>
        <end position="23"/>
    </location>
</feature>
<evidence type="ECO:0000256" key="4">
    <source>
        <dbReference type="ARBA" id="ARBA00022990"/>
    </source>
</evidence>
<keyword evidence="4" id="KW-0007">Acetylation</keyword>
<dbReference type="InterPro" id="IPR029058">
    <property type="entry name" value="AB_hydrolase_fold"/>
</dbReference>
<dbReference type="Gene3D" id="2.120.10.30">
    <property type="entry name" value="TolB, C-terminal domain"/>
    <property type="match status" value="2"/>
</dbReference>
<feature type="compositionally biased region" description="Low complexity" evidence="8">
    <location>
        <begin position="695"/>
        <end position="712"/>
    </location>
</feature>
<name>A0ABP9C3K6_9GAMM</name>
<dbReference type="InterPro" id="IPR011659">
    <property type="entry name" value="WD40"/>
</dbReference>
<dbReference type="Pfam" id="PF00326">
    <property type="entry name" value="Peptidase_S9"/>
    <property type="match status" value="1"/>
</dbReference>
<dbReference type="Pfam" id="PF07676">
    <property type="entry name" value="PD40"/>
    <property type="match status" value="1"/>
</dbReference>
<dbReference type="Proteomes" id="UP001499959">
    <property type="component" value="Unassembled WGS sequence"/>
</dbReference>
<evidence type="ECO:0000256" key="6">
    <source>
        <dbReference type="ARBA" id="ARBA00032596"/>
    </source>
</evidence>
<evidence type="ECO:0000256" key="5">
    <source>
        <dbReference type="ARBA" id="ARBA00032284"/>
    </source>
</evidence>
<reference evidence="12" key="1">
    <citation type="journal article" date="2019" name="Int. J. Syst. Evol. Microbiol.">
        <title>The Global Catalogue of Microorganisms (GCM) 10K type strain sequencing project: providing services to taxonomists for standard genome sequencing and annotation.</title>
        <authorList>
            <consortium name="The Broad Institute Genomics Platform"/>
            <consortium name="The Broad Institute Genome Sequencing Center for Infectious Disease"/>
            <person name="Wu L."/>
            <person name="Ma J."/>
        </authorList>
    </citation>
    <scope>NUCLEOTIDE SEQUENCE [LARGE SCALE GENOMIC DNA]</scope>
    <source>
        <strain evidence="12">JCM 18204</strain>
    </source>
</reference>
<dbReference type="InterPro" id="IPR011042">
    <property type="entry name" value="6-blade_b-propeller_TolB-like"/>
</dbReference>
<evidence type="ECO:0000259" key="10">
    <source>
        <dbReference type="Pfam" id="PF00326"/>
    </source>
</evidence>
<dbReference type="Gene3D" id="3.40.50.1820">
    <property type="entry name" value="alpha/beta hydrolase"/>
    <property type="match status" value="1"/>
</dbReference>
<sequence>MIRGIPTALVAALCAGAFAPAQAQTKKEPFTVERSWQIQRIGAPTLSRDGRTVIAPVTRIAMDEDKSYVDLWIWNAADGSGQRRFTTDAANDGAPTISPDGQYVAFTSQRGDDKAPQLYVMPIGGGEARRLTKLATGVQSPKWFGDGKRLAFVSRVFADLALDQQGKRLDERKDRKMTAMVWDAGPVSAWDQYLDERQFHVFSVAFDSGADGAEPPAIRALTQPSGLQLPRAAVQGTDGHYAISPDGRELAFVADSDPAINVANNDVFTVAIAADGSGGKDPRNLTAGNVAGDGSPLYSPDGRHLSFVQQRIRGFYADKGRLMLRDRVSGATRELFADWDRSAGGLVWARDGRRLYGAIDDAGTVRVYELPLDGAPRKVTGAMSFGGLALADNGTLVALRESFVEPPTLVRLDAKTGAATKLSTINDALLAATDFGTYESVTYTGAKGRDIQMWVNYPPGFDKSKKYPFFMLIHGGPHNAITDGMAFRWNAQVFGSWGYVTAWPNFHGSSGFGQAFADSINPEWAEQPYQDVIKAADWFAAQPWIDKDRMVAGGGSYGGYLTTVILGREHPFKALLAHAAVYNLYTQQAADFSAEPARFGGFWEGDNRAALERNSPHLRAAHFKTPTLVVHGQTDLRVPVNHGLELYHTLLNKGVASRYVYYPNENHWVLKPQNSVFWYQQVKKWFDEHNPPQRVGASVPAAPSSSGAAAAD</sequence>
<dbReference type="InterPro" id="IPR002471">
    <property type="entry name" value="Pept_S9_AS"/>
</dbReference>
<comment type="caution">
    <text evidence="11">The sequence shown here is derived from an EMBL/GenBank/DDBJ whole genome shotgun (WGS) entry which is preliminary data.</text>
</comment>
<feature type="region of interest" description="Disordered" evidence="8">
    <location>
        <begin position="693"/>
        <end position="712"/>
    </location>
</feature>
<protein>
    <recommendedName>
        <fullName evidence="6">Acyl-peptide hydrolase</fullName>
    </recommendedName>
    <alternativeName>
        <fullName evidence="5">Acylaminoacyl-peptidase</fullName>
    </alternativeName>
</protein>
<evidence type="ECO:0000313" key="12">
    <source>
        <dbReference type="Proteomes" id="UP001499959"/>
    </source>
</evidence>
<comment type="function">
    <text evidence="7">This enzyme catalyzes the hydrolysis of the N-terminal peptide bond of an N-acetylated peptide to generate an N-acetylated amino acid and a peptide with a free N-terminus. It preferentially cleaves off Ac-Ala, Ac-Met and Ac-Ser. Also, involved in the degradation of oxidized and glycated proteins.</text>
</comment>
<evidence type="ECO:0000256" key="1">
    <source>
        <dbReference type="ARBA" id="ARBA00022729"/>
    </source>
</evidence>
<keyword evidence="1 9" id="KW-0732">Signal</keyword>